<evidence type="ECO:0000313" key="10">
    <source>
        <dbReference type="EMBL" id="MCA6065221.1"/>
    </source>
</evidence>
<keyword evidence="6" id="KW-0560">Oxidoreductase</keyword>
<protein>
    <recommendedName>
        <fullName evidence="8">Propionate 3-nitronate monooxygenase</fullName>
    </recommendedName>
</protein>
<comment type="caution">
    <text evidence="10">The sequence shown here is derived from an EMBL/GenBank/DDBJ whole genome shotgun (WGS) entry which is preliminary data.</text>
</comment>
<evidence type="ECO:0000256" key="5">
    <source>
        <dbReference type="ARBA" id="ARBA00022643"/>
    </source>
</evidence>
<organism evidence="10 11">
    <name type="scientific">Thalassolituus marinus</name>
    <dbReference type="NCBI Taxonomy" id="671053"/>
    <lineage>
        <taxon>Bacteria</taxon>
        <taxon>Pseudomonadati</taxon>
        <taxon>Pseudomonadota</taxon>
        <taxon>Gammaproteobacteria</taxon>
        <taxon>Oceanospirillales</taxon>
        <taxon>Oceanospirillaceae</taxon>
        <taxon>Thalassolituus</taxon>
    </lineage>
</organism>
<dbReference type="Proteomes" id="UP000714380">
    <property type="component" value="Unassembled WGS sequence"/>
</dbReference>
<keyword evidence="7 10" id="KW-0503">Monooxygenase</keyword>
<dbReference type="GO" id="GO:0004497">
    <property type="term" value="F:monooxygenase activity"/>
    <property type="evidence" value="ECO:0007669"/>
    <property type="project" value="UniProtKB-KW"/>
</dbReference>
<evidence type="ECO:0000256" key="2">
    <source>
        <dbReference type="ARBA" id="ARBA00009881"/>
    </source>
</evidence>
<dbReference type="PANTHER" id="PTHR42747:SF3">
    <property type="entry name" value="NITRONATE MONOOXYGENASE-RELATED"/>
    <property type="match status" value="1"/>
</dbReference>
<dbReference type="PANTHER" id="PTHR42747">
    <property type="entry name" value="NITRONATE MONOOXYGENASE-RELATED"/>
    <property type="match status" value="1"/>
</dbReference>
<accession>A0ABS7ZXQ9</accession>
<keyword evidence="3" id="KW-0216">Detoxification</keyword>
<dbReference type="SUPFAM" id="SSF51412">
    <property type="entry name" value="Inosine monophosphate dehydrogenase (IMPDH)"/>
    <property type="match status" value="1"/>
</dbReference>
<dbReference type="CDD" id="cd04730">
    <property type="entry name" value="NPD_like"/>
    <property type="match status" value="1"/>
</dbReference>
<dbReference type="InterPro" id="IPR004136">
    <property type="entry name" value="NMO"/>
</dbReference>
<keyword evidence="11" id="KW-1185">Reference proteome</keyword>
<evidence type="ECO:0000256" key="8">
    <source>
        <dbReference type="ARBA" id="ARBA00031155"/>
    </source>
</evidence>
<dbReference type="RefSeq" id="WP_225676952.1">
    <property type="nucleotide sequence ID" value="NZ_JAEDAH010000102.1"/>
</dbReference>
<name>A0ABS7ZXQ9_9GAMM</name>
<dbReference type="EMBL" id="JAEDAH010000102">
    <property type="protein sequence ID" value="MCA6065221.1"/>
    <property type="molecule type" value="Genomic_DNA"/>
</dbReference>
<dbReference type="InterPro" id="IPR013785">
    <property type="entry name" value="Aldolase_TIM"/>
</dbReference>
<reference evidence="10 11" key="1">
    <citation type="submission" date="2020-12" db="EMBL/GenBank/DDBJ databases">
        <title>Novel Thalassolituus-related marine hydrocarbonoclastic bacteria mediated algae-derived hydrocarbons mineralization in twilight zone of the northern South China Sea.</title>
        <authorList>
            <person name="Dong C."/>
        </authorList>
    </citation>
    <scope>NUCLEOTIDE SEQUENCE [LARGE SCALE GENOMIC DNA]</scope>
    <source>
        <strain evidence="10 11">IMCC1826</strain>
    </source>
</reference>
<sequence length="345" mass="36608">MASTLNITIPIIQAPMAGVQDWRLAAAVASAGALGSLPCGMLSADQVVAEVAAFRQATSAPLNLNFFCHTMAPLSKVAALRWQQMLAGYYDEFSLQPSEAGALRMPYDDAMAEVVAELKPDVVSFHFGLPDAGKVDALKSAGVTVLSTATTLEEALWLQDHGVDMIIAQGVEAGGHRGMFLSQDLASQQSTRTLLQELQGRVSVPVIAAGGISSAADIEQMLQLGASYVQLGTAYLLCDEAKTSEVYRQALIAETSVTALTNVFSGRPARGICNRLMRDLGNINNDVAPFPYASAALAPLKAAAEARGRGDFSSMWAGENRAACRTVGVQQLTLDLWRDMQALKD</sequence>
<evidence type="ECO:0000256" key="3">
    <source>
        <dbReference type="ARBA" id="ARBA00022575"/>
    </source>
</evidence>
<dbReference type="Pfam" id="PF03060">
    <property type="entry name" value="NMO"/>
    <property type="match status" value="1"/>
</dbReference>
<evidence type="ECO:0000256" key="7">
    <source>
        <dbReference type="ARBA" id="ARBA00023033"/>
    </source>
</evidence>
<dbReference type="Gene3D" id="3.20.20.70">
    <property type="entry name" value="Aldolase class I"/>
    <property type="match status" value="1"/>
</dbReference>
<evidence type="ECO:0000256" key="4">
    <source>
        <dbReference type="ARBA" id="ARBA00022630"/>
    </source>
</evidence>
<evidence type="ECO:0000256" key="1">
    <source>
        <dbReference type="ARBA" id="ARBA00001917"/>
    </source>
</evidence>
<evidence type="ECO:0000313" key="11">
    <source>
        <dbReference type="Proteomes" id="UP000714380"/>
    </source>
</evidence>
<evidence type="ECO:0000256" key="6">
    <source>
        <dbReference type="ARBA" id="ARBA00023002"/>
    </source>
</evidence>
<comment type="cofactor">
    <cofactor evidence="1">
        <name>FMN</name>
        <dbReference type="ChEBI" id="CHEBI:58210"/>
    </cofactor>
</comment>
<gene>
    <name evidence="10" type="ORF">I9W95_16615</name>
</gene>
<proteinExistence type="inferred from homology"/>
<comment type="catalytic activity">
    <reaction evidence="9">
        <text>3 propionate 3-nitronate + 3 O2 + H2O = 3 3-oxopropanoate + 2 nitrate + nitrite + H2O2 + 3 H(+)</text>
        <dbReference type="Rhea" id="RHEA:57332"/>
        <dbReference type="ChEBI" id="CHEBI:15377"/>
        <dbReference type="ChEBI" id="CHEBI:15378"/>
        <dbReference type="ChEBI" id="CHEBI:15379"/>
        <dbReference type="ChEBI" id="CHEBI:16240"/>
        <dbReference type="ChEBI" id="CHEBI:16301"/>
        <dbReference type="ChEBI" id="CHEBI:17632"/>
        <dbReference type="ChEBI" id="CHEBI:33190"/>
        <dbReference type="ChEBI" id="CHEBI:136067"/>
    </reaction>
</comment>
<keyword evidence="4" id="KW-0285">Flavoprotein</keyword>
<keyword evidence="5" id="KW-0288">FMN</keyword>
<comment type="similarity">
    <text evidence="2">Belongs to the nitronate monooxygenase family. NMO class I subfamily.</text>
</comment>
<evidence type="ECO:0000256" key="9">
    <source>
        <dbReference type="ARBA" id="ARBA00049401"/>
    </source>
</evidence>